<dbReference type="AlphaFoldDB" id="A0A7S4PAW0"/>
<sequence length="185" mass="20746">MSRFPVMIGAWYGASWGVWRMYGGRLLPCLVPLNERVIGASSTRPSSLRGGSCSAKMSSDAGSNHKDPVDPLAVIQKQLELYNKRDADEFMTLFDPDCQLLDLQTGKELARGHDQIRARYIERFKSPVYCSLYGRLAIGKVVVDREHISGLPNGAEANCMAVYQVNERGLIHRVQFVWEDIKPSK</sequence>
<dbReference type="EMBL" id="HBKN01040984">
    <property type="protein sequence ID" value="CAE2329067.1"/>
    <property type="molecule type" value="Transcribed_RNA"/>
</dbReference>
<evidence type="ECO:0000313" key="3">
    <source>
        <dbReference type="EMBL" id="CAE2329067.1"/>
    </source>
</evidence>
<proteinExistence type="predicted"/>
<dbReference type="Pfam" id="PF12680">
    <property type="entry name" value="SnoaL_2"/>
    <property type="match status" value="1"/>
</dbReference>
<dbReference type="SUPFAM" id="SSF54427">
    <property type="entry name" value="NTF2-like"/>
    <property type="match status" value="1"/>
</dbReference>
<organism evidence="3">
    <name type="scientific">Guillardia theta</name>
    <name type="common">Cryptophyte</name>
    <name type="synonym">Cryptomonas phi</name>
    <dbReference type="NCBI Taxonomy" id="55529"/>
    <lineage>
        <taxon>Eukaryota</taxon>
        <taxon>Cryptophyceae</taxon>
        <taxon>Pyrenomonadales</taxon>
        <taxon>Geminigeraceae</taxon>
        <taxon>Guillardia</taxon>
    </lineage>
</organism>
<evidence type="ECO:0000256" key="1">
    <source>
        <dbReference type="SAM" id="MobiDB-lite"/>
    </source>
</evidence>
<feature type="domain" description="SnoaL-like" evidence="2">
    <location>
        <begin position="76"/>
        <end position="173"/>
    </location>
</feature>
<reference evidence="3" key="1">
    <citation type="submission" date="2021-01" db="EMBL/GenBank/DDBJ databases">
        <authorList>
            <person name="Corre E."/>
            <person name="Pelletier E."/>
            <person name="Niang G."/>
            <person name="Scheremetjew M."/>
            <person name="Finn R."/>
            <person name="Kale V."/>
            <person name="Holt S."/>
            <person name="Cochrane G."/>
            <person name="Meng A."/>
            <person name="Brown T."/>
            <person name="Cohen L."/>
        </authorList>
    </citation>
    <scope>NUCLEOTIDE SEQUENCE</scope>
    <source>
        <strain evidence="3">CCMP 2712</strain>
    </source>
</reference>
<name>A0A7S4PAW0_GUITH</name>
<evidence type="ECO:0000259" key="2">
    <source>
        <dbReference type="Pfam" id="PF12680"/>
    </source>
</evidence>
<dbReference type="InterPro" id="IPR032710">
    <property type="entry name" value="NTF2-like_dom_sf"/>
</dbReference>
<dbReference type="Gene3D" id="3.10.450.50">
    <property type="match status" value="1"/>
</dbReference>
<feature type="region of interest" description="Disordered" evidence="1">
    <location>
        <begin position="41"/>
        <end position="66"/>
    </location>
</feature>
<protein>
    <recommendedName>
        <fullName evidence="2">SnoaL-like domain-containing protein</fullName>
    </recommendedName>
</protein>
<accession>A0A7S4PAW0</accession>
<dbReference type="InterPro" id="IPR037401">
    <property type="entry name" value="SnoaL-like"/>
</dbReference>
<gene>
    <name evidence="3" type="ORF">GTHE00462_LOCUS32058</name>
</gene>